<keyword evidence="12" id="KW-0067">ATP-binding</keyword>
<feature type="transmembrane region" description="Helical" evidence="25">
    <location>
        <begin position="1168"/>
        <end position="1190"/>
    </location>
</feature>
<dbReference type="GO" id="GO:0005765">
    <property type="term" value="C:lysosomal membrane"/>
    <property type="evidence" value="ECO:0007669"/>
    <property type="project" value="UniProtKB-SubCell"/>
</dbReference>
<keyword evidence="18" id="KW-0325">Glycoprotein</keyword>
<protein>
    <recommendedName>
        <fullName evidence="22">Cholesterol transporter ABCA5</fullName>
    </recommendedName>
    <alternativeName>
        <fullName evidence="23">ATP-binding cassette sub-family A member 5</fullName>
    </alternativeName>
</protein>
<evidence type="ECO:0000256" key="3">
    <source>
        <dbReference type="ARBA" id="ARBA00004236"/>
    </source>
</evidence>
<feature type="region of interest" description="Disordered" evidence="24">
    <location>
        <begin position="2902"/>
        <end position="2924"/>
    </location>
</feature>
<feature type="transmembrane region" description="Helical" evidence="25">
    <location>
        <begin position="5936"/>
        <end position="5956"/>
    </location>
</feature>
<evidence type="ECO:0000256" key="18">
    <source>
        <dbReference type="ARBA" id="ARBA00023180"/>
    </source>
</evidence>
<keyword evidence="15" id="KW-0333">Golgi apparatus</keyword>
<feature type="transmembrane region" description="Helical" evidence="25">
    <location>
        <begin position="2817"/>
        <end position="2840"/>
    </location>
</feature>
<evidence type="ECO:0000256" key="19">
    <source>
        <dbReference type="ARBA" id="ARBA00023228"/>
    </source>
</evidence>
<feature type="transmembrane region" description="Helical" evidence="25">
    <location>
        <begin position="4334"/>
        <end position="4359"/>
    </location>
</feature>
<feature type="transmembrane region" description="Helical" evidence="25">
    <location>
        <begin position="2861"/>
        <end position="2879"/>
    </location>
</feature>
<feature type="region of interest" description="Disordered" evidence="24">
    <location>
        <begin position="6119"/>
        <end position="6144"/>
    </location>
</feature>
<dbReference type="FunFam" id="3.40.50.300:FF:000436">
    <property type="entry name" value="ATP binding cassette subfamily A member 9"/>
    <property type="match status" value="3"/>
</dbReference>
<feature type="transmembrane region" description="Helical" evidence="25">
    <location>
        <begin position="2522"/>
        <end position="2544"/>
    </location>
</feature>
<keyword evidence="8 25" id="KW-0812">Transmembrane</keyword>
<evidence type="ECO:0000313" key="27">
    <source>
        <dbReference type="EMBL" id="MXQ86996.1"/>
    </source>
</evidence>
<evidence type="ECO:0000313" key="28">
    <source>
        <dbReference type="Proteomes" id="UP000322234"/>
    </source>
</evidence>
<keyword evidence="11" id="KW-0967">Endosome</keyword>
<evidence type="ECO:0000256" key="22">
    <source>
        <dbReference type="ARBA" id="ARBA00074079"/>
    </source>
</evidence>
<evidence type="ECO:0000256" key="17">
    <source>
        <dbReference type="ARBA" id="ARBA00023136"/>
    </source>
</evidence>
<keyword evidence="10" id="KW-0547">Nucleotide-binding</keyword>
<feature type="transmembrane region" description="Helical" evidence="25">
    <location>
        <begin position="5893"/>
        <end position="5916"/>
    </location>
</feature>
<feature type="transmembrane region" description="Helical" evidence="25">
    <location>
        <begin position="4132"/>
        <end position="4156"/>
    </location>
</feature>
<dbReference type="InterPro" id="IPR013525">
    <property type="entry name" value="ABC2_TM"/>
</dbReference>
<evidence type="ECO:0000256" key="15">
    <source>
        <dbReference type="ARBA" id="ARBA00023034"/>
    </source>
</evidence>
<feature type="transmembrane region" description="Helical" evidence="25">
    <location>
        <begin position="1210"/>
        <end position="1231"/>
    </location>
</feature>
<keyword evidence="13" id="KW-1278">Translocase</keyword>
<comment type="caution">
    <text evidence="27">The sequence shown here is derived from an EMBL/GenBank/DDBJ whole genome shotgun (WGS) entry which is preliminary data.</text>
</comment>
<name>A0A6B0RG37_9CETA</name>
<feature type="transmembrane region" description="Helical" evidence="25">
    <location>
        <begin position="3518"/>
        <end position="3544"/>
    </location>
</feature>
<dbReference type="Pfam" id="PF12698">
    <property type="entry name" value="ABC2_membrane_3"/>
    <property type="match status" value="6"/>
</dbReference>
<sequence length="6518" mass="734533">MATAVREDGVWRQTRTLLLKNYLVKCRTKKSSAQEILFPLFFLFWLILISMMHPNKKYEEVPDVELSALDASVLTNVVLGFTPATNITRSVMQKVSVDHLLDVVTIEEYADEKELVTSSLSKSDTFVGVVFKDFMSYELRFFPDTIPVSSPYLSRVSSVAGCSPSCDAVQFWSSGFTVLQASIDAAIIQMKTNVSFWKELESTKAVLMGETAVVEIDTFPRGVILIYLVIAFSPFGYFLAIHIVAEKEKKLKEFLKIMGLHDTAFWLSWVLLYTSLIFLMSLLMAVIATASSLFPQSSCFVIFLLFFLYGLSSVFFALMLTPLFKKSKHVGIVEFLVTVAFGFVGLLIVLMESFPPSLVWLLSPFCQCTFLIGIAQVMHLEDVDEGALVSNLTEGPCPLIIAIMMLILNSIFYALLAVYLDQVVPGEFGLRRSSFYFLKPSYWSKSKRNYKELSEGNVNGNVSFSEIVEPVSSEFIGKEAIRISGIQKTHRKKGENVEALRSLSFDIYEGQITALLGHSGTGKSTLMNILCGLCPPSEGFASIYGHRVSEIDEMFEARKMIGICPQLDIHFDVLTVEENLSILASIKGIPANDVIQEVQRVLLDLDMQAIKDNQAKKLSGGQKRKLSLGIAVLGNPKVLLLDEPTAGMDPCSRHIVWNLLKHRKANRVTVFSTHFMDEADILADRKAVISQGMLKCVGSSIFLKSKWGIGYRLSMYIDRYCATESLSSLVKQHIPAATLLQQNEQQLVYSLPFKDMDKFSGLFSALDSHSDLGVISYGVSMTTLEDVFLKLEVEAEIDQADYSVFSQQPQEEELDSKSFDEMEQSLLILSESKAALVSAKGLWTQQVFTIARFHFLNLRRESKSLRSVLLLLLIFFTVQIFMFLVHHSLKNAVVPIRLVPDLYFLKPGDQPDKYRTSLLLQNSTDSDISDLLSFFTNQNIMVTMFNDTDYMSAAPHSAALNVVRSERDYVFTAVFNSSMVYSLPVLMNIISNYYLYHSNVTESIQVWNTPFFQEITDIVFKIELYFQAALLGVIVTAMPPYFAMENAENHKIKAYTQLKLSGLLPSAYWLGQAIVDIPLFFVVLTLMIGSLFAFHYGLYFYAVKFLSVVFCLIGYVPSVVLFTYITSFTFKKIANTKEFWSFIYSVTALACIAVTEITYFMGNTATIILHYIFCITVPIYPLLGCLIGFIKITWKNLQRNEDIYDPWDSLLVAVISPYLHCVLWVFLLQYYEKKYGGRSLRKDPFFRTLSTKSKHRKFSEPPNNEDEDEDVKAERLKVKELMSCQCCEEKPAIMVNNLHKEYEDKKDFLPTRKVKKVANKYVSFCVKKGWYLIIFFLNNFPRRILGLLGPNGAGKSTIINILVGDIEPTSGQVFLGDYSPHPADDDDSVRCMGYCPQINPLWRDITLQEHLQIYGAVKGMRASDVQEVTDRITNALDLKEHLQKTVKKLPAGIRRKLCFALSMLGNPPVTLLDEPSTGMDPKAKQHMWRAIRTAFKNRKRAAILTTHYMEEAEAVCDRVAIMVCIGTVQHLKSKYGKGYFLEIKLKDWIEDLEVDRLQREVQCIFPNASRQESFSTILAYKIPKEDVQSLSQSFSKLEEAKHTFAIEEYSFSQATLEQVFVELTKEQEEEDNSCGTFNSTLCLLLCNIDFVFSVDEQDEMIKKERSVCQQTWALLHKNFLRKWRMKKESALEWAMVLFLGLALCLFAELFRATHFLEQPPQVLGRVDEFNDSDLVLVAYTPVTNVTQSIMDKVAAAAFMKGVTILGIPNEDAMDRVRPRNDSEMVGIVFNDTFSYRLKFSWGHRVPILREHFEYSDHCWALRDEAFCLLSIYWKNGFVAFQTAINAAIIEVTTNHSVMEELISVVGINMRTPPFISKGESINEWFIFICIVYFSPFVYVASLNITKERKKFKKLMTAMGLQQSAFWLSWALMYAGFVFVVSIFMTLVIKLFQMVILTGFVVLVSLFTLYGLSLIALAFLLCVLIKRPILTGVVGSLFTVFWGCLGFTALYRQIPSSLGWALCLFSPFAFTAGVAQISHQEYHVSGVVFPDPSGESYTMIVIFFLLAFDTLLYLTLTLYFEHILPDENGQRHSPLFFLKSSFWSQHKNTHHEVFGNEMNSELSCDDSFEPVSPEFHGKEAIRIRNLRKEYKGKPEKVEALQGICLDVYEGQLTAILGHSGAGKSSLLSILGGWSACTEGSATIYNTQLSEIINMEEIRNYTGFCPQFNIYFDFLTVRENLRLFAKIKGIPPKEVEQEVKGIMMELDMHNIQDVIAKELSGGQKRKLTFGIAILGDPQVLLLDEPTAGLDPFSRHLVWNFLKERKTNHTILFSTQFMDEADILADRKVFLSNGKLRCAGSSLFLKRKWGIGYHLSLHRNERCNTERITSLITQHISDAKLTAENEEKLVYTLPLERTDKFPDLCRDLENSSDQGIMNFGVSMTTLNEVFLNLKGRSAINGPDPGVGGLAEIDVTRDPGAESEAQQALGALPEVKQAASSAALWRRQVCAVARLRFLKLRNERKIFLSLLVVFGIALIPTVCEKIVYSVYFHDHRWEFSPGMYFLSLEQLPQPPLTNLLIINNTGSSIEDAVQSLKHQNLVLEVDDARNRNGSDDPSYNGAIIVSGGHRDYRFSVACNTKRMNCFPVLIGIVSNALLGIFNVTELIKTERSTFPPDNPRWGMGLLDFLLLLVVNCLSPYIGMSSVSDYKQKAQSQLRISGLCPSAYWCGQALVDIPFYFGILVSIHLMYYIFLESTIVLQFMFALVVCVAGCAACLILLTYVISFLFPRGRKNNGFWSLSFFLISLFMLILLGLTHSENIIIICIILIPSCTSVFFLVQMIELSSMYHRRSESQDSEKSATGKMILPIFIPYLQIIVFLFIIRCLEMKYGKETMRKDPFFRISPRRGEYRPNPEEPEEEDEDVQTERVKTANALTASSLDEKPVIMASCLHKEYKQEKKRCFSARKTKTAVRNVSFCINKGEVLGLLGHNGAGKSTCIKMITGDTKPTAGVVVFRDSGTPPTRQAGGGFRHLGYCPQEDVLWPDLTVREHLDLYSAVKGLTKEEAALSVSRLADALKLQDQMALPAKALPEGAKRKLSFALSVLGSPALLLLDEPTTGMDPEGQLQMWQAIQAIVKSSARGALLTTHSMAEAEAVCDRVAVMVSGRLRCIGSVQHLKSKFGKDYLLEVKVKALTLVEPLHTEILKLFPQAARQQRYSFVMAYKLAIEDVHPLSQTFSKLEAVKQAFDLEEYSLSQATLEQEWGFPILLALYMCIFSRLNENVHFPGMPPQNLGRVDKYNRSFTDVVYTPVSNLTQQIMNKTALAPVMEGRRIIGAPDEKSMDEIMLDTFSYSVGVIFNDPFSYKLKFYQRYYIPILKEDFFTAYCKRTNTDFSCALEKYWKGGFVPLQAAINAAIIQMTTNHYVMEELMSVTAVNMKTLPFIFKENLQNEMFIFYCLLYFSPLIYFLSLNVTRERKKYKDLMNLMGLQDSAFWLSWGLIYAAFIFVTSIIITVIITSTEIIILTGFTVIFTLFFLYGLSLIALAFLMTVLLKKTILTSLVVFLLTLFWGGVGFSAFYQQLPSPLKWIFSICSPFAFSAGINQIIHLDYTMNGVIFPDASGDSYIMIATFSILTFDALLYLALALYFDKILPYGNESHYSPLFFLNSSPCFQHRRTGSHVAWKDVDPEPAAGDYCEPVAPEFHGREAVSGSGVNLKQNTEEQIRTERRVKFPFELEDALYVVLYGPDIAHLSELDSCFALIRNVKKVYKEKTGKVEVLKGLSFDIYEGQITAVLGHSGAGKSALLRILSGSSVPTAGSVTIYNKNLSEMQDLEEIRKITGVCPQFNVQFDTLTVKENLRLFAKIKGIQPKDVEQEVQRVLLELDIQNIQDNLATLLSEGQKRKLTIGIALLGDPQVLLLDEPTAGLDPFSRHRIWNFLRERKADRVILLSTNLMDEADMLADRKVILSKGRLKCAGSSVFLKRRWGLGYHLSLYRNETCDPEKITSLINHHIPDAKLKTESKEKLVYTLPAERTNEFPDLFSDLDEGCSLGVMSYEVSTSTLNEVFTKLEGNSMAEQDFEQVEMSRDTGRLHEMDPPCPPAPETQKAMSVAGLWRLQFWAMARLRFLQLRRGKKGLLILLFVFGVAVFPLIVESIFYAVLNETADLEFKPELYFLSPGQLPQGPRTSLLIINNTESNIEDFIQSLKHQNILLEVDDFENRNGTEDPSYNGAIIVSGKRKDYGFSVVCNTKQLHCFPVLMSVVSNALLRMFNQTQRIRTERSSYPLGHMLLRTRLPQGSFFLFLVTCSLSPYIAMNSVSDYKKRTKSQLWISGLFPSAYWCGQALVDVSLYSLMLLAMYLIFYLANREHIYLTSRIVFALVVLTLGYAASLVSLMYVVAFIFRKRRKNSGLWSFCFYIVTVIAFGIIVLFGSGVPVLIPCMALAPSATLIGFIAFLQERIHRYWIKYQEANYDLSAADFLVCLIPYFQALLFMFVLRCLEAKCGKKIMQKDPVFRISPQSRDARSNAEEPIGEDEDVQAERIRTATALNTSIEEKPVIIASCLHKEYAGQKKRCFSRRRKKTAVRNVSFCVKKGEILGLLGPNGAGKSSSVRMISGMMTPTAGEVELTGYGSDPDQQGDISIRFLGYCPQENVLWPSLTTREHLEVFAAVKGLRRADAHMAISRLVDAFRLHEQLDVPVQKLSGGAARKLCFVLSLLGDPPILLLDEPSTGLDPAEQKQLWQTVQRAVRNTARGALLTTHSMAEAEAVCDRVAIMVSGRLRCIGSIQHLKNSLGKDYILELKLKEASQGMSVHTEVLRLFPRAALQERYSSSSAYRLPVQDVQPLSQAFHKLETVKRNFNLEEYSLSQCTLGKVRMSKRHFSVGQQTRALLGKNFLKKWRMKRETLSEWLFSCLLVLFAHLFSSNLHQVNDFPQLPAVNLGRVDNFNDSDYIIAFAPESKTTQEIMNKLASAPFIKGMTISGWPDEQSMGELELNYSTDAVRVIFNDAFSYHLKFLWGHRIPTMKEHRDHSAHCQIMDESVICEGTLFWEKGFVAFQAAINAAIIEITTNHSVMENLMSVTGINMKILPFVAQAGVLTDFFVFFCVISFSAFIYYVSVSVAQERQFMKPLMTMMGLRESAFWLSWGLMYTGFISITATLMAIIVTYAPVVILTGFTVVFTLFLLYGLSLITLAFLMSVLVKKPFLTGLVVFLLTVFWGSLGFTALYRRLPAALEWTLCLLSPFAFTAGMAQLIHLDYDVNSNIHSDSPNDQYLIIATIFMLVFDALLYLVLTLYLDKILPTEYGRQQPPWFFLKSSSWFQRRRADRAALENDIDPDSPSDDSFEPVSAEFHGKEAIRIRNLKKAYGKGKHEKVEALKGLVLEVYEGQITGILGHSGAGKTTLLNILSGLSAPTSGSVTIYNHSLSEAADLEHISKLTGVCPQANVQFGFLTVRENLRLFAKIKGIQPHEVEQQVQRVLQDLEMGNIQDVLAQNLSGGQKRTLTFGTAILGNPRVLLLDEPTAGSDPLSRHRVWNLLRERKSDHVVLFSTPFMDEADVLADRKVFMSNGRLKCAGSSLFLKRKWGIGYHLSLHLNETCDPDSVTSIVKHHVPDAKLTAQSEEKLEYILPLERTNKFPDLYRDLESCSNQGIENYGVSMTTLNEVFLKLEGKSAFDESGPAVLEQLQSGRTNDTGSLAEPEQVVSSFSEASSTVGGLALWRQQLCAVAKVRFLKLKSEKRALLAILLLFGITFGPQLLEHLSYRLHQKSYAWGLSPNMYFLSPGQRPQAPLTRLLVVNRTGSRIDDFIHSLRRQNIDLEVDALGTRNGPSEPSYNGAITVTGNDEDPRFSIACNTKRLNCFPVLMDIISNGLLGMLNSSEHIQTDRSTYFEEHTSNEHEYLGMAFFWIPGAACFTPYIAMGSIGDHKKKVHSQLRISGLYPSAYWFGQALVDVPLYFLILLLMQIMDYVFNPDEFVFIIQSLAVQTLCIIGYVSSLVLLTYVISFIFRHGRKNSGIWSFFFLVVTFFTIVANYLNEYGFLGLFLCTILIPPFTLIGVQLIFSEISPDSVDYLGASEQQVAFLTLLIPYLHFFIFLFILRCLEMKFRKKPMRRDPVFRISPRSSAIFANPEKPEGEDEDVQTERRRTADAVAAPDAEEKPAIVASCLRKEYAGRKKNCFAKRKKKVATRNVSFCVKKGEVIGLLGHNGAGKSTTIKMITGDTRPTAGQVLLAGGSGGVPSGFLGYCPQESALWPGLTVREHLEVSAAVKGLQRADAAAAITRLADALKLQDQMALPAKALPEGAKRKVGRAPRPLPCAPQGRRRRGSSLLQLSFALSVLGSPGLLLLDEPSTGMDPEGQLQMWQLIRASVRNTARGALLTTHSMAEAEAVCDRVAVMVSGSLRCIGSIQHLKSKFGRDYLLEMKLKSLARLEALHAEVLRIFPQAARQERFASLVVYKLPVEDVHPLSHAFFSLETVKQNFDLEEYSLSQCSLEQVFLELCKEQEWDNSDEEVDLSVRWKLLQEEP</sequence>
<dbReference type="InterPro" id="IPR026082">
    <property type="entry name" value="ABCA"/>
</dbReference>
<feature type="domain" description="ABC transporter" evidence="26">
    <location>
        <begin position="2942"/>
        <end position="3186"/>
    </location>
</feature>
<feature type="region of interest" description="Disordered" evidence="24">
    <location>
        <begin position="6295"/>
        <end position="6316"/>
    </location>
</feature>
<keyword evidence="14 25" id="KW-1133">Transmembrane helix</keyword>
<dbReference type="PROSITE" id="PS00211">
    <property type="entry name" value="ABC_TRANSPORTER_1"/>
    <property type="match status" value="2"/>
</dbReference>
<keyword evidence="28" id="KW-1185">Reference proteome</keyword>
<feature type="transmembrane region" description="Helical" evidence="25">
    <location>
        <begin position="5137"/>
        <end position="5159"/>
    </location>
</feature>
<feature type="transmembrane region" description="Helical" evidence="25">
    <location>
        <begin position="1105"/>
        <end position="1127"/>
    </location>
</feature>
<dbReference type="Pfam" id="PF00005">
    <property type="entry name" value="ABC_tran"/>
    <property type="match status" value="8"/>
</dbReference>
<evidence type="ECO:0000256" key="11">
    <source>
        <dbReference type="ARBA" id="ARBA00022753"/>
    </source>
</evidence>
<feature type="transmembrane region" description="Helical" evidence="25">
    <location>
        <begin position="6074"/>
        <end position="6094"/>
    </location>
</feature>
<feature type="domain" description="ABC transporter" evidence="26">
    <location>
        <begin position="4558"/>
        <end position="4797"/>
    </location>
</feature>
<keyword evidence="7" id="KW-1003">Cell membrane</keyword>
<evidence type="ECO:0000256" key="24">
    <source>
        <dbReference type="SAM" id="MobiDB-lite"/>
    </source>
</evidence>
<dbReference type="EMBL" id="VBQZ03000036">
    <property type="protein sequence ID" value="MXQ86996.1"/>
    <property type="molecule type" value="Genomic_DNA"/>
</dbReference>
<feature type="domain" description="ABC transporter" evidence="26">
    <location>
        <begin position="481"/>
        <end position="716"/>
    </location>
</feature>
<evidence type="ECO:0000259" key="26">
    <source>
        <dbReference type="PROSITE" id="PS50893"/>
    </source>
</evidence>
<feature type="transmembrane region" description="Helical" evidence="25">
    <location>
        <begin position="5095"/>
        <end position="5116"/>
    </location>
</feature>
<dbReference type="SUPFAM" id="SSF52540">
    <property type="entry name" value="P-loop containing nucleoside triphosphate hydrolases"/>
    <property type="match status" value="8"/>
</dbReference>
<dbReference type="PROSITE" id="PS50893">
    <property type="entry name" value="ABC_TRANSPORTER_2"/>
    <property type="match status" value="8"/>
</dbReference>
<proteinExistence type="inferred from homology"/>
<dbReference type="GO" id="GO:0140359">
    <property type="term" value="F:ABC-type transporter activity"/>
    <property type="evidence" value="ECO:0007669"/>
    <property type="project" value="InterPro"/>
</dbReference>
<keyword evidence="6" id="KW-0813">Transport</keyword>
<feature type="transmembrane region" description="Helical" evidence="25">
    <location>
        <begin position="1690"/>
        <end position="1710"/>
    </location>
</feature>
<feature type="transmembrane region" description="Helical" evidence="25">
    <location>
        <begin position="66"/>
        <end position="84"/>
    </location>
</feature>
<keyword evidence="16" id="KW-0445">Lipid transport</keyword>
<comment type="function">
    <text evidence="21">Cholesterol efflux transporter in macrophages that is responsible for APOAI/high-density lipoproteins (HDL) formation at the plasma membrane under high cholesterol levels and participates in reverse cholesterol transport. May play a role in the processing of autolysosomes.</text>
</comment>
<comment type="subcellular location">
    <subcellularLocation>
        <location evidence="3">Cell membrane</location>
    </subcellularLocation>
    <subcellularLocation>
        <location evidence="4">Golgi apparatus membrane</location>
        <topology evidence="4">Multi-pass membrane protein</topology>
    </subcellularLocation>
    <subcellularLocation>
        <location evidence="1">Late endosome membrane</location>
        <topology evidence="1">Multi-pass membrane protein</topology>
    </subcellularLocation>
    <subcellularLocation>
        <location evidence="2">Lysosome membrane</location>
        <topology evidence="2">Multi-pass membrane protein</topology>
    </subcellularLocation>
</comment>
<dbReference type="GO" id="GO:0043691">
    <property type="term" value="P:reverse cholesterol transport"/>
    <property type="evidence" value="ECO:0007669"/>
    <property type="project" value="UniProtKB-ARBA"/>
</dbReference>
<feature type="transmembrane region" description="Helical" evidence="25">
    <location>
        <begin position="3489"/>
        <end position="3512"/>
    </location>
</feature>
<feature type="transmembrane region" description="Helical" evidence="25">
    <location>
        <begin position="4294"/>
        <end position="4313"/>
    </location>
</feature>
<comment type="similarity">
    <text evidence="5">Belongs to the ABC transporter superfamily. ABCA family.</text>
</comment>
<feature type="transmembrane region" description="Helical" evidence="25">
    <location>
        <begin position="4406"/>
        <end position="4425"/>
    </location>
</feature>
<evidence type="ECO:0000256" key="5">
    <source>
        <dbReference type="ARBA" id="ARBA00008869"/>
    </source>
</evidence>
<evidence type="ECO:0000256" key="16">
    <source>
        <dbReference type="ARBA" id="ARBA00023055"/>
    </source>
</evidence>
<feature type="transmembrane region" description="Helical" evidence="25">
    <location>
        <begin position="3449"/>
        <end position="3468"/>
    </location>
</feature>
<dbReference type="GO" id="GO:0005524">
    <property type="term" value="F:ATP binding"/>
    <property type="evidence" value="ECO:0007669"/>
    <property type="project" value="UniProtKB-KW"/>
</dbReference>
<evidence type="ECO:0000256" key="7">
    <source>
        <dbReference type="ARBA" id="ARBA00022475"/>
    </source>
</evidence>
<feature type="transmembrane region" description="Helical" evidence="25">
    <location>
        <begin position="300"/>
        <end position="324"/>
    </location>
</feature>
<dbReference type="CDD" id="cd03263">
    <property type="entry name" value="ABC_subfamily_A"/>
    <property type="match status" value="8"/>
</dbReference>
<feature type="transmembrane region" description="Helical" evidence="25">
    <location>
        <begin position="3621"/>
        <end position="3643"/>
    </location>
</feature>
<feature type="compositionally biased region" description="Acidic residues" evidence="24">
    <location>
        <begin position="2911"/>
        <end position="2920"/>
    </location>
</feature>
<keyword evidence="19" id="KW-0458">Lysosome</keyword>
<feature type="domain" description="ABC transporter" evidence="26">
    <location>
        <begin position="2140"/>
        <end position="2375"/>
    </location>
</feature>
<feature type="transmembrane region" description="Helical" evidence="25">
    <location>
        <begin position="1954"/>
        <end position="1981"/>
    </location>
</feature>
<feature type="transmembrane region" description="Helical" evidence="25">
    <location>
        <begin position="399"/>
        <end position="420"/>
    </location>
</feature>
<feature type="transmembrane region" description="Helical" evidence="25">
    <location>
        <begin position="5199"/>
        <end position="5221"/>
    </location>
</feature>
<feature type="transmembrane region" description="Helical" evidence="25">
    <location>
        <begin position="36"/>
        <end position="54"/>
    </location>
</feature>
<evidence type="ECO:0000256" key="14">
    <source>
        <dbReference type="ARBA" id="ARBA00022989"/>
    </source>
</evidence>
<feature type="domain" description="ABC transporter" evidence="26">
    <location>
        <begin position="5351"/>
        <end position="5587"/>
    </location>
</feature>
<feature type="transmembrane region" description="Helical" evidence="25">
    <location>
        <begin position="6008"/>
        <end position="6027"/>
    </location>
</feature>
<feature type="transmembrane region" description="Helical" evidence="25">
    <location>
        <begin position="5268"/>
        <end position="5290"/>
    </location>
</feature>
<dbReference type="InterPro" id="IPR056264">
    <property type="entry name" value="R2_ABCA1-4-like"/>
</dbReference>
<dbReference type="SMART" id="SM00382">
    <property type="entry name" value="AAA"/>
    <property type="match status" value="8"/>
</dbReference>
<dbReference type="NCBIfam" id="NF007739">
    <property type="entry name" value="PRK10419.1"/>
    <property type="match status" value="10"/>
</dbReference>
<feature type="transmembrane region" description="Helical" evidence="25">
    <location>
        <begin position="1139"/>
        <end position="1161"/>
    </location>
</feature>
<feature type="transmembrane region" description="Helical" evidence="25">
    <location>
        <begin position="1077"/>
        <end position="1098"/>
    </location>
</feature>
<dbReference type="GO" id="GO:0005886">
    <property type="term" value="C:plasma membrane"/>
    <property type="evidence" value="ECO:0007669"/>
    <property type="project" value="UniProtKB-SubCell"/>
</dbReference>
<dbReference type="InterPro" id="IPR017871">
    <property type="entry name" value="ABC_transporter-like_CS"/>
</dbReference>
<organism evidence="27 28">
    <name type="scientific">Bos mutus</name>
    <name type="common">wild yak</name>
    <dbReference type="NCBI Taxonomy" id="72004"/>
    <lineage>
        <taxon>Eukaryota</taxon>
        <taxon>Metazoa</taxon>
        <taxon>Chordata</taxon>
        <taxon>Craniata</taxon>
        <taxon>Vertebrata</taxon>
        <taxon>Euteleostomi</taxon>
        <taxon>Mammalia</taxon>
        <taxon>Eutheria</taxon>
        <taxon>Laurasiatheria</taxon>
        <taxon>Artiodactyla</taxon>
        <taxon>Ruminantia</taxon>
        <taxon>Pecora</taxon>
        <taxon>Bovidae</taxon>
        <taxon>Bovinae</taxon>
        <taxon>Bos</taxon>
    </lineage>
</organism>
<dbReference type="PANTHER" id="PTHR19229">
    <property type="entry name" value="ATP-BINDING CASSETTE TRANSPORTER SUBFAMILY A ABCA"/>
    <property type="match status" value="1"/>
</dbReference>
<dbReference type="GO" id="GO:0010874">
    <property type="term" value="P:regulation of cholesterol efflux"/>
    <property type="evidence" value="ECO:0007669"/>
    <property type="project" value="UniProtKB-ARBA"/>
</dbReference>
<dbReference type="Pfam" id="PF23321">
    <property type="entry name" value="R1_ABCA1"/>
    <property type="match status" value="2"/>
</dbReference>
<evidence type="ECO:0000256" key="9">
    <source>
        <dbReference type="ARBA" id="ARBA00022737"/>
    </source>
</evidence>
<evidence type="ECO:0000256" key="8">
    <source>
        <dbReference type="ARBA" id="ARBA00022692"/>
    </source>
</evidence>
<keyword evidence="17 25" id="KW-0472">Membrane</keyword>
<dbReference type="InterPro" id="IPR027417">
    <property type="entry name" value="P-loop_NTPase"/>
</dbReference>
<dbReference type="Proteomes" id="UP000322234">
    <property type="component" value="Unassembled WGS sequence"/>
</dbReference>
<feature type="transmembrane region" description="Helical" evidence="25">
    <location>
        <begin position="5165"/>
        <end position="5190"/>
    </location>
</feature>
<dbReference type="GO" id="GO:0031902">
    <property type="term" value="C:late endosome membrane"/>
    <property type="evidence" value="ECO:0007669"/>
    <property type="project" value="UniProtKB-SubCell"/>
</dbReference>
<dbReference type="FunFam" id="3.40.50.300:FF:000335">
    <property type="entry name" value="ATP binding cassette subfamily A member 5"/>
    <property type="match status" value="3"/>
</dbReference>
<feature type="transmembrane region" description="Helical" evidence="25">
    <location>
        <begin position="2677"/>
        <end position="2698"/>
    </location>
</feature>
<feature type="transmembrane region" description="Helical" evidence="25">
    <location>
        <begin position="4371"/>
        <end position="4394"/>
    </location>
</feature>
<evidence type="ECO:0000256" key="13">
    <source>
        <dbReference type="ARBA" id="ARBA00022967"/>
    </source>
</evidence>
<gene>
    <name evidence="27" type="ORF">E5288_WYG007741</name>
</gene>
<feature type="domain" description="ABC transporter" evidence="26">
    <location>
        <begin position="6165"/>
        <end position="6416"/>
    </location>
</feature>
<dbReference type="GO" id="GO:0016887">
    <property type="term" value="F:ATP hydrolysis activity"/>
    <property type="evidence" value="ECO:0007669"/>
    <property type="project" value="InterPro"/>
</dbReference>
<evidence type="ECO:0000256" key="2">
    <source>
        <dbReference type="ARBA" id="ARBA00004155"/>
    </source>
</evidence>
<feature type="transmembrane region" description="Helical" evidence="25">
    <location>
        <begin position="330"/>
        <end position="351"/>
    </location>
</feature>
<feature type="transmembrane region" description="Helical" evidence="25">
    <location>
        <begin position="4431"/>
        <end position="4451"/>
    </location>
</feature>
<dbReference type="InterPro" id="IPR003439">
    <property type="entry name" value="ABC_transporter-like_ATP-bd"/>
</dbReference>
<feature type="transmembrane region" description="Helical" evidence="25">
    <location>
        <begin position="6034"/>
        <end position="6054"/>
    </location>
</feature>
<evidence type="ECO:0000256" key="6">
    <source>
        <dbReference type="ARBA" id="ARBA00022448"/>
    </source>
</evidence>
<feature type="transmembrane region" description="Helical" evidence="25">
    <location>
        <begin position="358"/>
        <end position="379"/>
    </location>
</feature>
<evidence type="ECO:0000256" key="21">
    <source>
        <dbReference type="ARBA" id="ARBA00057378"/>
    </source>
</evidence>
<feature type="transmembrane region" description="Helical" evidence="25">
    <location>
        <begin position="2755"/>
        <end position="2780"/>
    </location>
</feature>
<feature type="transmembrane region" description="Helical" evidence="25">
    <location>
        <begin position="2732"/>
        <end position="2749"/>
    </location>
</feature>
<feature type="transmembrane region" description="Helical" evidence="25">
    <location>
        <begin position="1884"/>
        <end position="1904"/>
    </location>
</feature>
<reference evidence="27" key="1">
    <citation type="submission" date="2019-10" db="EMBL/GenBank/DDBJ databases">
        <title>The sequence and de novo assembly of the wild yak genome.</title>
        <authorList>
            <person name="Liu Y."/>
        </authorList>
    </citation>
    <scope>NUCLEOTIDE SEQUENCE [LARGE SCALE GENOMIC DNA]</scope>
    <source>
        <strain evidence="27">WY2019</strain>
    </source>
</reference>
<keyword evidence="9" id="KW-0677">Repeat</keyword>
<feature type="transmembrane region" description="Helical" evidence="25">
    <location>
        <begin position="2792"/>
        <end position="2811"/>
    </location>
</feature>
<feature type="transmembrane region" description="Helical" evidence="25">
    <location>
        <begin position="1988"/>
        <end position="2010"/>
    </location>
</feature>
<evidence type="ECO:0000256" key="25">
    <source>
        <dbReference type="SAM" id="Phobius"/>
    </source>
</evidence>
<dbReference type="FunFam" id="3.40.50.300:FF:000729">
    <property type="entry name" value="ATP-binding cassette, sub-family A (ABC1), member 5"/>
    <property type="match status" value="1"/>
</dbReference>
<dbReference type="GO" id="GO:0005319">
    <property type="term" value="F:lipid transporter activity"/>
    <property type="evidence" value="ECO:0007669"/>
    <property type="project" value="TreeGrafter"/>
</dbReference>
<dbReference type="Gene3D" id="3.40.50.300">
    <property type="entry name" value="P-loop containing nucleotide triphosphate hydrolases"/>
    <property type="match status" value="8"/>
</dbReference>
<evidence type="ECO:0000256" key="4">
    <source>
        <dbReference type="ARBA" id="ARBA00004653"/>
    </source>
</evidence>
<feature type="transmembrane region" description="Helical" evidence="25">
    <location>
        <begin position="1024"/>
        <end position="1042"/>
    </location>
</feature>
<feature type="transmembrane region" description="Helical" evidence="25">
    <location>
        <begin position="2056"/>
        <end position="2079"/>
    </location>
</feature>
<feature type="transmembrane region" description="Helical" evidence="25">
    <location>
        <begin position="265"/>
        <end position="288"/>
    </location>
</feature>
<feature type="transmembrane region" description="Helical" evidence="25">
    <location>
        <begin position="868"/>
        <end position="889"/>
    </location>
</feature>
<evidence type="ECO:0000256" key="23">
    <source>
        <dbReference type="ARBA" id="ARBA00082190"/>
    </source>
</evidence>
<evidence type="ECO:0000256" key="10">
    <source>
        <dbReference type="ARBA" id="ARBA00022741"/>
    </source>
</evidence>
<evidence type="ECO:0000256" key="12">
    <source>
        <dbReference type="ARBA" id="ARBA00022840"/>
    </source>
</evidence>
<feature type="transmembrane region" description="Helical" evidence="25">
    <location>
        <begin position="4472"/>
        <end position="4491"/>
    </location>
</feature>
<evidence type="ECO:0000256" key="20">
    <source>
        <dbReference type="ARBA" id="ARBA00050894"/>
    </source>
</evidence>
<dbReference type="InterPro" id="IPR003593">
    <property type="entry name" value="AAA+_ATPase"/>
</dbReference>
<feature type="transmembrane region" description="Helical" evidence="25">
    <location>
        <begin position="5227"/>
        <end position="5248"/>
    </location>
</feature>
<dbReference type="PANTHER" id="PTHR19229:SF13">
    <property type="entry name" value="ATP-BINDING CASSETTE SUB-FAMILY A MEMBER 6"/>
    <property type="match status" value="1"/>
</dbReference>
<feature type="transmembrane region" description="Helical" evidence="25">
    <location>
        <begin position="2639"/>
        <end position="2657"/>
    </location>
</feature>
<feature type="domain" description="ABC transporter" evidence="26">
    <location>
        <begin position="1293"/>
        <end position="1549"/>
    </location>
</feature>
<feature type="transmembrane region" description="Helical" evidence="25">
    <location>
        <begin position="1925"/>
        <end position="1948"/>
    </location>
</feature>
<accession>A0A6B0RG37</accession>
<feature type="domain" description="ABC transporter" evidence="26">
    <location>
        <begin position="3758"/>
        <end position="3990"/>
    </location>
</feature>
<feature type="transmembrane region" description="Helical" evidence="25">
    <location>
        <begin position="5734"/>
        <end position="5751"/>
    </location>
</feature>
<feature type="transmembrane region" description="Helical" evidence="25">
    <location>
        <begin position="5968"/>
        <end position="5996"/>
    </location>
</feature>
<comment type="catalytic activity">
    <reaction evidence="20">
        <text>cholesterol(in) + ATP + H2O = cholesterol(out) + ADP + phosphate + H(+)</text>
        <dbReference type="Rhea" id="RHEA:39051"/>
        <dbReference type="ChEBI" id="CHEBI:15377"/>
        <dbReference type="ChEBI" id="CHEBI:15378"/>
        <dbReference type="ChEBI" id="CHEBI:16113"/>
        <dbReference type="ChEBI" id="CHEBI:30616"/>
        <dbReference type="ChEBI" id="CHEBI:43474"/>
        <dbReference type="ChEBI" id="CHEBI:456216"/>
    </reaction>
    <physiologicalReaction direction="left-to-right" evidence="20">
        <dbReference type="Rhea" id="RHEA:39052"/>
    </physiologicalReaction>
</comment>
<dbReference type="NCBIfam" id="NF010167">
    <property type="entry name" value="PRK13648.1"/>
    <property type="match status" value="9"/>
</dbReference>
<feature type="transmembrane region" description="Helical" evidence="25">
    <location>
        <begin position="3556"/>
        <end position="3577"/>
    </location>
</feature>
<dbReference type="GO" id="GO:0000139">
    <property type="term" value="C:Golgi membrane"/>
    <property type="evidence" value="ECO:0007669"/>
    <property type="project" value="UniProtKB-SubCell"/>
</dbReference>
<evidence type="ECO:0000256" key="1">
    <source>
        <dbReference type="ARBA" id="ARBA00004107"/>
    </source>
</evidence>
<feature type="transmembrane region" description="Helical" evidence="25">
    <location>
        <begin position="224"/>
        <end position="245"/>
    </location>
</feature>
<feature type="transmembrane region" description="Helical" evidence="25">
    <location>
        <begin position="2016"/>
        <end position="2036"/>
    </location>
</feature>